<gene>
    <name evidence="1" type="ORF">BV898_16342</name>
</gene>
<organism evidence="1 2">
    <name type="scientific">Hypsibius exemplaris</name>
    <name type="common">Freshwater tardigrade</name>
    <dbReference type="NCBI Taxonomy" id="2072580"/>
    <lineage>
        <taxon>Eukaryota</taxon>
        <taxon>Metazoa</taxon>
        <taxon>Ecdysozoa</taxon>
        <taxon>Tardigrada</taxon>
        <taxon>Eutardigrada</taxon>
        <taxon>Parachela</taxon>
        <taxon>Hypsibioidea</taxon>
        <taxon>Hypsibiidae</taxon>
        <taxon>Hypsibius</taxon>
    </lineage>
</organism>
<accession>A0A9X6NK31</accession>
<reference evidence="2" key="1">
    <citation type="submission" date="2017-01" db="EMBL/GenBank/DDBJ databases">
        <title>Comparative genomics of anhydrobiosis in the tardigrade Hypsibius dujardini.</title>
        <authorList>
            <person name="Yoshida Y."/>
            <person name="Koutsovoulos G."/>
            <person name="Laetsch D."/>
            <person name="Stevens L."/>
            <person name="Kumar S."/>
            <person name="Horikawa D."/>
            <person name="Ishino K."/>
            <person name="Komine S."/>
            <person name="Tomita M."/>
            <person name="Blaxter M."/>
            <person name="Arakawa K."/>
        </authorList>
    </citation>
    <scope>NUCLEOTIDE SEQUENCE [LARGE SCALE GENOMIC DNA]</scope>
    <source>
        <strain evidence="2">Z151</strain>
    </source>
</reference>
<dbReference type="EMBL" id="MTYJ01000242">
    <property type="protein sequence ID" value="OWA51881.1"/>
    <property type="molecule type" value="Genomic_DNA"/>
</dbReference>
<evidence type="ECO:0000313" key="1">
    <source>
        <dbReference type="EMBL" id="OWA51881.1"/>
    </source>
</evidence>
<name>A0A9X6NK31_HYPEX</name>
<protein>
    <submittedName>
        <fullName evidence="1">Uncharacterized protein</fullName>
    </submittedName>
</protein>
<comment type="caution">
    <text evidence="1">The sequence shown here is derived from an EMBL/GenBank/DDBJ whole genome shotgun (WGS) entry which is preliminary data.</text>
</comment>
<dbReference type="Proteomes" id="UP000192578">
    <property type="component" value="Unassembled WGS sequence"/>
</dbReference>
<dbReference type="AlphaFoldDB" id="A0A9X6NK31"/>
<sequence length="74" mass="8443">MGMWICYYLVFGFSTVKNSIPNSRLNLHQIFGCTCFVFDVNSTQVLTLHFLDGNRLSAEANRGVRYLNFMTPTA</sequence>
<keyword evidence="2" id="KW-1185">Reference proteome</keyword>
<proteinExistence type="predicted"/>
<evidence type="ECO:0000313" key="2">
    <source>
        <dbReference type="Proteomes" id="UP000192578"/>
    </source>
</evidence>